<accession>A0A1Q8I0S0</accession>
<evidence type="ECO:0000313" key="14">
    <source>
        <dbReference type="Proteomes" id="UP000185736"/>
    </source>
</evidence>
<evidence type="ECO:0000256" key="3">
    <source>
        <dbReference type="ARBA" id="ARBA00022525"/>
    </source>
</evidence>
<sequence>MTLSRKRVLLIIVASIAVISVIAVGLVRAGVLGGHKATAAASASAHGNAAKVTEPSDRFIISYAKNSAAGKVIASAKAYGENVLDSLPAKDKEALTAAAGKFSVKLESVTAHATSTAAVKLSDKLTVDQVKEFISTLEAADGIEAVEPDIHVTALGDASTQDSNVPNDPYFSKQWDMTSGSYGISATNAWSQSTGKGVTVAVIDTGILTDHPDLKGQLLPGYDFIDDAENARDNDGYDDDPSDEGNWSEPGECSAQNGGGKRRDEGQESSWHGSHVAGTIAARTNNGNGVAGVAPDAKIVPIRMLGRCGGNSSNVIDAITWASGGKVNGTPVNKNPAQVINMSLGGPGVCPRFMQKTIDDAVARGSIIVAAAGNNDEDAGNAIPASCENVITVGATASTGARSSFSNYGDSVEISAPGGEISRTSPKILSTTDESTTVPRTPAYSFMVGTSQAAPHVSGTIALMLATNPDLKTAEIVTILQSTATPMAKCDRKSCGAGIVNAASAVAEAGSKSANPSTRPSARPSTRPSARPSATPGGRILRLGS</sequence>
<dbReference type="GO" id="GO:0006508">
    <property type="term" value="P:proteolysis"/>
    <property type="evidence" value="ECO:0007669"/>
    <property type="project" value="UniProtKB-KW"/>
</dbReference>
<evidence type="ECO:0000256" key="5">
    <source>
        <dbReference type="ARBA" id="ARBA00022729"/>
    </source>
</evidence>
<dbReference type="InterPro" id="IPR050131">
    <property type="entry name" value="Peptidase_S8_subtilisin-like"/>
</dbReference>
<dbReference type="EMBL" id="MSGO01000031">
    <property type="protein sequence ID" value="OLL14711.1"/>
    <property type="molecule type" value="Genomic_DNA"/>
</dbReference>
<evidence type="ECO:0000256" key="6">
    <source>
        <dbReference type="ARBA" id="ARBA00022801"/>
    </source>
</evidence>
<gene>
    <name evidence="13" type="ORF">BKH32_07160</name>
</gene>
<reference evidence="13 14" key="1">
    <citation type="submission" date="2016-12" db="EMBL/GenBank/DDBJ databases">
        <title>Genomic comparison of strains in the 'Actinomyces naeslundii' group.</title>
        <authorList>
            <person name="Mughal S.R."/>
            <person name="Do T."/>
            <person name="Gilbert S.C."/>
            <person name="Witherden E.A."/>
            <person name="Didelot X."/>
            <person name="Beighton D."/>
        </authorList>
    </citation>
    <scope>NUCLEOTIDE SEQUENCE [LARGE SCALE GENOMIC DNA]</scope>
    <source>
        <strain evidence="13 14">S64C</strain>
    </source>
</reference>
<proteinExistence type="inferred from homology"/>
<feature type="domain" description="Peptidase S8/S53" evidence="12">
    <location>
        <begin position="195"/>
        <end position="489"/>
    </location>
</feature>
<keyword evidence="8" id="KW-0865">Zymogen</keyword>
<dbReference type="InterPro" id="IPR023827">
    <property type="entry name" value="Peptidase_S8_Asp-AS"/>
</dbReference>
<evidence type="ECO:0000256" key="10">
    <source>
        <dbReference type="RuleBase" id="RU003355"/>
    </source>
</evidence>
<dbReference type="SUPFAM" id="SSF52743">
    <property type="entry name" value="Subtilisin-like"/>
    <property type="match status" value="1"/>
</dbReference>
<dbReference type="PROSITE" id="PS00138">
    <property type="entry name" value="SUBTILASE_SER"/>
    <property type="match status" value="1"/>
</dbReference>
<dbReference type="GO" id="GO:0005576">
    <property type="term" value="C:extracellular region"/>
    <property type="evidence" value="ECO:0007669"/>
    <property type="project" value="UniProtKB-SubCell"/>
</dbReference>
<dbReference type="InterPro" id="IPR022398">
    <property type="entry name" value="Peptidase_S8_His-AS"/>
</dbReference>
<evidence type="ECO:0000256" key="4">
    <source>
        <dbReference type="ARBA" id="ARBA00022670"/>
    </source>
</evidence>
<dbReference type="PROSITE" id="PS51892">
    <property type="entry name" value="SUBTILASE"/>
    <property type="match status" value="1"/>
</dbReference>
<protein>
    <submittedName>
        <fullName evidence="13">Serine metalloprotease</fullName>
    </submittedName>
</protein>
<dbReference type="Gene3D" id="3.40.50.200">
    <property type="entry name" value="Peptidase S8/S53 domain"/>
    <property type="match status" value="1"/>
</dbReference>
<keyword evidence="6 9" id="KW-0378">Hydrolase</keyword>
<feature type="compositionally biased region" description="Polar residues" evidence="11">
    <location>
        <begin position="422"/>
        <end position="436"/>
    </location>
</feature>
<evidence type="ECO:0000256" key="8">
    <source>
        <dbReference type="ARBA" id="ARBA00023145"/>
    </source>
</evidence>
<dbReference type="AlphaFoldDB" id="A0A1Q8I0S0"/>
<dbReference type="InterPro" id="IPR000209">
    <property type="entry name" value="Peptidase_S8/S53_dom"/>
</dbReference>
<dbReference type="Pfam" id="PF00082">
    <property type="entry name" value="Peptidase_S8"/>
    <property type="match status" value="1"/>
</dbReference>
<evidence type="ECO:0000256" key="2">
    <source>
        <dbReference type="ARBA" id="ARBA00011073"/>
    </source>
</evidence>
<keyword evidence="7 9" id="KW-0720">Serine protease</keyword>
<evidence type="ECO:0000256" key="11">
    <source>
        <dbReference type="SAM" id="MobiDB-lite"/>
    </source>
</evidence>
<dbReference type="PROSITE" id="PS00137">
    <property type="entry name" value="SUBTILASE_HIS"/>
    <property type="match status" value="1"/>
</dbReference>
<dbReference type="InterPro" id="IPR023828">
    <property type="entry name" value="Peptidase_S8_Ser-AS"/>
</dbReference>
<feature type="active site" description="Charge relay system" evidence="9">
    <location>
        <position position="451"/>
    </location>
</feature>
<dbReference type="GO" id="GO:0008237">
    <property type="term" value="F:metallopeptidase activity"/>
    <property type="evidence" value="ECO:0007669"/>
    <property type="project" value="UniProtKB-KW"/>
</dbReference>
<evidence type="ECO:0000256" key="9">
    <source>
        <dbReference type="PROSITE-ProRule" id="PRU01240"/>
    </source>
</evidence>
<dbReference type="Proteomes" id="UP000185736">
    <property type="component" value="Unassembled WGS sequence"/>
</dbReference>
<comment type="caution">
    <text evidence="13">The sequence shown here is derived from an EMBL/GenBank/DDBJ whole genome shotgun (WGS) entry which is preliminary data.</text>
</comment>
<comment type="subcellular location">
    <subcellularLocation>
        <location evidence="1">Secreted</location>
    </subcellularLocation>
</comment>
<dbReference type="InterPro" id="IPR036852">
    <property type="entry name" value="Peptidase_S8/S53_dom_sf"/>
</dbReference>
<dbReference type="InterPro" id="IPR015500">
    <property type="entry name" value="Peptidase_S8_subtilisin-rel"/>
</dbReference>
<comment type="similarity">
    <text evidence="2 9 10">Belongs to the peptidase S8 family.</text>
</comment>
<evidence type="ECO:0000259" key="12">
    <source>
        <dbReference type="Pfam" id="PF00082"/>
    </source>
</evidence>
<evidence type="ECO:0000256" key="7">
    <source>
        <dbReference type="ARBA" id="ARBA00022825"/>
    </source>
</evidence>
<dbReference type="PROSITE" id="PS00136">
    <property type="entry name" value="SUBTILASE_ASP"/>
    <property type="match status" value="1"/>
</dbReference>
<dbReference type="PANTHER" id="PTHR43806">
    <property type="entry name" value="PEPTIDASE S8"/>
    <property type="match status" value="1"/>
</dbReference>
<organism evidence="13 14">
    <name type="scientific">Actinomyces oris</name>
    <dbReference type="NCBI Taxonomy" id="544580"/>
    <lineage>
        <taxon>Bacteria</taxon>
        <taxon>Bacillati</taxon>
        <taxon>Actinomycetota</taxon>
        <taxon>Actinomycetes</taxon>
        <taxon>Actinomycetales</taxon>
        <taxon>Actinomycetaceae</taxon>
        <taxon>Actinomyces</taxon>
    </lineage>
</organism>
<evidence type="ECO:0000256" key="1">
    <source>
        <dbReference type="ARBA" id="ARBA00004613"/>
    </source>
</evidence>
<feature type="active site" description="Charge relay system" evidence="9">
    <location>
        <position position="272"/>
    </location>
</feature>
<feature type="region of interest" description="Disordered" evidence="11">
    <location>
        <begin position="416"/>
        <end position="436"/>
    </location>
</feature>
<dbReference type="FunFam" id="3.40.50.200:FF:000022">
    <property type="entry name" value="Extracellular protease"/>
    <property type="match status" value="1"/>
</dbReference>
<feature type="compositionally biased region" description="Polar residues" evidence="11">
    <location>
        <begin position="512"/>
        <end position="528"/>
    </location>
</feature>
<keyword evidence="13" id="KW-0482">Metalloprotease</keyword>
<name>A0A1Q8I0S0_9ACTO</name>
<keyword evidence="4 9" id="KW-0645">Protease</keyword>
<keyword evidence="3" id="KW-0964">Secreted</keyword>
<dbReference type="PRINTS" id="PR00723">
    <property type="entry name" value="SUBTILISIN"/>
</dbReference>
<dbReference type="CDD" id="cd07496">
    <property type="entry name" value="Peptidases_S8_13"/>
    <property type="match status" value="1"/>
</dbReference>
<dbReference type="InterPro" id="IPR034176">
    <property type="entry name" value="Peptidases_S8_13"/>
</dbReference>
<feature type="region of interest" description="Disordered" evidence="11">
    <location>
        <begin position="507"/>
        <end position="545"/>
    </location>
</feature>
<keyword evidence="5" id="KW-0732">Signal</keyword>
<dbReference type="GO" id="GO:0004252">
    <property type="term" value="F:serine-type endopeptidase activity"/>
    <property type="evidence" value="ECO:0007669"/>
    <property type="project" value="UniProtKB-UniRule"/>
</dbReference>
<feature type="active site" description="Charge relay system" evidence="9">
    <location>
        <position position="204"/>
    </location>
</feature>
<feature type="region of interest" description="Disordered" evidence="11">
    <location>
        <begin position="227"/>
        <end position="274"/>
    </location>
</feature>
<evidence type="ECO:0000313" key="13">
    <source>
        <dbReference type="EMBL" id="OLL14711.1"/>
    </source>
</evidence>
<dbReference type="PANTHER" id="PTHR43806:SF11">
    <property type="entry name" value="CEREVISIN-RELATED"/>
    <property type="match status" value="1"/>
</dbReference>